<dbReference type="InterPro" id="IPR027993">
    <property type="entry name" value="DUF4495"/>
</dbReference>
<sequence>MEWISDFSHDSLNLDCLLNTFPGNLEVQQVLGDIDEKIKKNTSCVDQCLKELQLQLNETCSDKLVQDTSFLHWLNNHDFSSTKFSSTHQGELIKFLQTLVKILLKNEQNQEETILQFLLELSTQCGVLFPCTSSGASFEFVSSSSVHGIEDNTAVDVHCIWDDIRLHLRRYLVHQLQSNQETKTGTLQHQLQFKTQCLQHLLFLYPESEVLVKYQKMQNKLVSDLLQKCAQDKGDEMNFEKIVHNYRSSIPAFCAVIKEDLYILSGIIDSSSVLKFINETYLDTFTEEITFVLHMLCELQLKEKTLHAIKTSKNSKKNRSLVQVGVAEENCRKGINQCLTLHQLKCLSQLIKSFLLMEENIEELSSGLLLACMSESKTAYLYVKYLLYKFIFQSTMLEFGWRNVFKDLSSSVAHSLIIAVEDFSSKILEHEQNEHSSATYYMMCLVNVQNMNESWRAVHEKEQPKQISKFCSDIMEVLDMLLPLALACTVELFQEIRANFIEACSKVATALLSRLEERSKDVPTKAPLQNLYTILSTAVHVYQCFKMYQNVMKVDSGKPLFLALLQQYKELISILQFQVTNYCIQVCVTSILQDAEGHYWADNKAFYEGERCSFSIHMWHYFCCALQHDLWTVLPPVLAQEILTEVLEESLALLTCRYFQAQPSYKRTPQIRIDVTAILMTCENMLWSVCGSMQELLDPHKDRNPRIYNIHRYCNNLFAAALVLTSPLENLYNYQQPSNCLKYKLYYSVCIFHFERTPSAREMATQGHLKLLLSQPYCNWNLLLRTLLHHDCLLVKILLRSFSNTCLDMKENNKINLAEAIFTVLSYCTLSPKSLGDALQSYMEKEHMWDFLRNISVSNCSESEPEVVKRLKSTLINSVIGTVKEAISLMHSWEATEKYGTYLLNKTVPESLLSTVPKEWNYIYKDVKTEESGKCFTRLAAQVLSIVISRLPSVIACLPSPVKYFFLISDKKIPAKFIESEKYGFLVKTLIIIICQIFEDGNITELLTGVILDRWSKEKLSLVCICLETIIGKKKKNPKQVIHKIIQSIEQENPNWIEKQLLKAKILSTEWNSEEETIELELTEQKINMMALDICHKPGGSEYLRQIYHIIQLNEDYLNEHLSYEGTSEENPANIRPLRLILRSKEQPVFDPFQVHHWYYTNVLKKVSHYMKNLMLSYLSYGCREFDNNDWRNKKKPDSLLGTLKPKLFD</sequence>
<gene>
    <name evidence="1" type="primary">KIAA0825</name>
</gene>
<dbReference type="AlphaFoldDB" id="A0A8C6V767"/>
<dbReference type="Pfam" id="PF14906">
    <property type="entry name" value="DUF4495"/>
    <property type="match status" value="1"/>
</dbReference>
<dbReference type="GeneTree" id="ENSGT00610000086112"/>
<organism evidence="1 2">
    <name type="scientific">Naja naja</name>
    <name type="common">Indian cobra</name>
    <dbReference type="NCBI Taxonomy" id="35670"/>
    <lineage>
        <taxon>Eukaryota</taxon>
        <taxon>Metazoa</taxon>
        <taxon>Chordata</taxon>
        <taxon>Craniata</taxon>
        <taxon>Vertebrata</taxon>
        <taxon>Euteleostomi</taxon>
        <taxon>Lepidosauria</taxon>
        <taxon>Squamata</taxon>
        <taxon>Bifurcata</taxon>
        <taxon>Unidentata</taxon>
        <taxon>Episquamata</taxon>
        <taxon>Toxicofera</taxon>
        <taxon>Serpentes</taxon>
        <taxon>Colubroidea</taxon>
        <taxon>Elapidae</taxon>
        <taxon>Elapinae</taxon>
        <taxon>Naja</taxon>
    </lineage>
</organism>
<proteinExistence type="predicted"/>
<reference evidence="1" key="1">
    <citation type="submission" date="2025-08" db="UniProtKB">
        <authorList>
            <consortium name="Ensembl"/>
        </authorList>
    </citation>
    <scope>IDENTIFICATION</scope>
</reference>
<dbReference type="OrthoDB" id="10007406at2759"/>
<dbReference type="PANTHER" id="PTHR33960:SF1">
    <property type="entry name" value="SIMILAR TO KIAA0825 PROTEIN"/>
    <property type="match status" value="1"/>
</dbReference>
<keyword evidence="2" id="KW-1185">Reference proteome</keyword>
<accession>A0A8C6V767</accession>
<reference evidence="1" key="2">
    <citation type="submission" date="2025-09" db="UniProtKB">
        <authorList>
            <consortium name="Ensembl"/>
        </authorList>
    </citation>
    <scope>IDENTIFICATION</scope>
</reference>
<name>A0A8C6V767_NAJNA</name>
<evidence type="ECO:0000313" key="1">
    <source>
        <dbReference type="Ensembl" id="ENSNNAP00000001423.1"/>
    </source>
</evidence>
<dbReference type="Ensembl" id="ENSNNAT00000001498.1">
    <property type="protein sequence ID" value="ENSNNAP00000001423.1"/>
    <property type="gene ID" value="ENSNNAG00000000974.1"/>
</dbReference>
<dbReference type="Proteomes" id="UP000694559">
    <property type="component" value="Unplaced"/>
</dbReference>
<evidence type="ECO:0000313" key="2">
    <source>
        <dbReference type="Proteomes" id="UP000694559"/>
    </source>
</evidence>
<protein>
    <submittedName>
        <fullName evidence="1">KIAA0825</fullName>
    </submittedName>
</protein>
<dbReference type="PANTHER" id="PTHR33960">
    <property type="entry name" value="SIMILAR TO KIAA0825 PROTEIN"/>
    <property type="match status" value="1"/>
</dbReference>
<dbReference type="OMA" id="WEMKKDE"/>